<protein>
    <submittedName>
        <fullName evidence="1">Uncharacterized protein</fullName>
    </submittedName>
</protein>
<sequence length="137" mass="15565">MPNMRMNFTNLVTPDVRRLRNSEGENGLLYILSKQWGVELFHEGSQLESHYNRFSSTDSYGINNIPLSDYISLDCRVTVHAESYPCNLLSFSITILLTFTSASYVGLPNLDHAVFQDGYKKGTHLRPYVEIGSRRGV</sequence>
<proteinExistence type="predicted"/>
<accession>A0A1B7N1X2</accession>
<name>A0A1B7N1X2_9AGAM</name>
<feature type="non-terminal residue" evidence="1">
    <location>
        <position position="137"/>
    </location>
</feature>
<dbReference type="AlphaFoldDB" id="A0A1B7N1X2"/>
<dbReference type="OrthoDB" id="5424500at2759"/>
<evidence type="ECO:0000313" key="2">
    <source>
        <dbReference type="Proteomes" id="UP000092154"/>
    </source>
</evidence>
<keyword evidence="2" id="KW-1185">Reference proteome</keyword>
<dbReference type="Proteomes" id="UP000092154">
    <property type="component" value="Unassembled WGS sequence"/>
</dbReference>
<evidence type="ECO:0000313" key="1">
    <source>
        <dbReference type="EMBL" id="OAX38868.1"/>
    </source>
</evidence>
<dbReference type="InParanoid" id="A0A1B7N1X2"/>
<dbReference type="EMBL" id="KV448273">
    <property type="protein sequence ID" value="OAX38868.1"/>
    <property type="molecule type" value="Genomic_DNA"/>
</dbReference>
<organism evidence="1 2">
    <name type="scientific">Rhizopogon vinicolor AM-OR11-026</name>
    <dbReference type="NCBI Taxonomy" id="1314800"/>
    <lineage>
        <taxon>Eukaryota</taxon>
        <taxon>Fungi</taxon>
        <taxon>Dikarya</taxon>
        <taxon>Basidiomycota</taxon>
        <taxon>Agaricomycotina</taxon>
        <taxon>Agaricomycetes</taxon>
        <taxon>Agaricomycetidae</taxon>
        <taxon>Boletales</taxon>
        <taxon>Suillineae</taxon>
        <taxon>Rhizopogonaceae</taxon>
        <taxon>Rhizopogon</taxon>
    </lineage>
</organism>
<gene>
    <name evidence="1" type="ORF">K503DRAFT_130165</name>
</gene>
<reference evidence="1 2" key="1">
    <citation type="submission" date="2016-06" db="EMBL/GenBank/DDBJ databases">
        <title>Comparative genomics of the ectomycorrhizal sister species Rhizopogon vinicolor and Rhizopogon vesiculosus (Basidiomycota: Boletales) reveals a divergence of the mating type B locus.</title>
        <authorList>
            <consortium name="DOE Joint Genome Institute"/>
            <person name="Mujic A.B."/>
            <person name="Kuo A."/>
            <person name="Tritt A."/>
            <person name="Lipzen A."/>
            <person name="Chen C."/>
            <person name="Johnson J."/>
            <person name="Sharma A."/>
            <person name="Barry K."/>
            <person name="Grigoriev I.V."/>
            <person name="Spatafora J.W."/>
        </authorList>
    </citation>
    <scope>NUCLEOTIDE SEQUENCE [LARGE SCALE GENOMIC DNA]</scope>
    <source>
        <strain evidence="1 2">AM-OR11-026</strain>
    </source>
</reference>